<organism evidence="1 2">
    <name type="scientific">Allonocardiopsis opalescens</name>
    <dbReference type="NCBI Taxonomy" id="1144618"/>
    <lineage>
        <taxon>Bacteria</taxon>
        <taxon>Bacillati</taxon>
        <taxon>Actinomycetota</taxon>
        <taxon>Actinomycetes</taxon>
        <taxon>Streptosporangiales</taxon>
        <taxon>Allonocardiopsis</taxon>
    </lineage>
</organism>
<reference evidence="1 2" key="1">
    <citation type="submission" date="2018-03" db="EMBL/GenBank/DDBJ databases">
        <title>Genomic Encyclopedia of Archaeal and Bacterial Type Strains, Phase II (KMG-II): from individual species to whole genera.</title>
        <authorList>
            <person name="Goeker M."/>
        </authorList>
    </citation>
    <scope>NUCLEOTIDE SEQUENCE [LARGE SCALE GENOMIC DNA]</scope>
    <source>
        <strain evidence="1 2">DSM 45601</strain>
    </source>
</reference>
<accession>A0A2T0PVP9</accession>
<proteinExistence type="predicted"/>
<dbReference type="AlphaFoldDB" id="A0A2T0PVP9"/>
<evidence type="ECO:0000313" key="2">
    <source>
        <dbReference type="Proteomes" id="UP000237846"/>
    </source>
</evidence>
<gene>
    <name evidence="1" type="ORF">CLV72_109224</name>
</gene>
<sequence length="102" mass="11238">MVVALHAQVVSKIAVVVTAELTTAAASAYQSRNVTTLIIREGATWAEMARQAARQMTPCERRIALVRCGIPPVTTESDLWLYVDPDEQIYAHMVPHILRPAP</sequence>
<comment type="caution">
    <text evidence="1">The sequence shown here is derived from an EMBL/GenBank/DDBJ whole genome shotgun (WGS) entry which is preliminary data.</text>
</comment>
<dbReference type="Proteomes" id="UP000237846">
    <property type="component" value="Unassembled WGS sequence"/>
</dbReference>
<name>A0A2T0PVP9_9ACTN</name>
<evidence type="ECO:0000313" key="1">
    <source>
        <dbReference type="EMBL" id="PRX95615.1"/>
    </source>
</evidence>
<dbReference type="EMBL" id="PVZC01000009">
    <property type="protein sequence ID" value="PRX95615.1"/>
    <property type="molecule type" value="Genomic_DNA"/>
</dbReference>
<protein>
    <submittedName>
        <fullName evidence="1">Uncharacterized protein</fullName>
    </submittedName>
</protein>
<keyword evidence="2" id="KW-1185">Reference proteome</keyword>